<evidence type="ECO:0000256" key="8">
    <source>
        <dbReference type="SAM" id="Phobius"/>
    </source>
</evidence>
<dbReference type="InterPro" id="IPR017452">
    <property type="entry name" value="GPCR_Rhodpsn_7TM"/>
</dbReference>
<keyword evidence="4" id="KW-0297">G-protein coupled receptor</keyword>
<keyword evidence="5 8" id="KW-0472">Membrane</keyword>
<evidence type="ECO:0000256" key="5">
    <source>
        <dbReference type="ARBA" id="ARBA00023136"/>
    </source>
</evidence>
<feature type="transmembrane region" description="Helical" evidence="8">
    <location>
        <begin position="212"/>
        <end position="231"/>
    </location>
</feature>
<keyword evidence="6" id="KW-0675">Receptor</keyword>
<feature type="non-terminal residue" evidence="10">
    <location>
        <position position="1"/>
    </location>
</feature>
<name>A0A8S4Q1F5_OWEFU</name>
<feature type="transmembrane region" description="Helical" evidence="8">
    <location>
        <begin position="71"/>
        <end position="92"/>
    </location>
</feature>
<dbReference type="GO" id="GO:0005886">
    <property type="term" value="C:plasma membrane"/>
    <property type="evidence" value="ECO:0007669"/>
    <property type="project" value="TreeGrafter"/>
</dbReference>
<dbReference type="GO" id="GO:0004930">
    <property type="term" value="F:G protein-coupled receptor activity"/>
    <property type="evidence" value="ECO:0007669"/>
    <property type="project" value="UniProtKB-KW"/>
</dbReference>
<comment type="subcellular location">
    <subcellularLocation>
        <location evidence="1">Membrane</location>
        <topology evidence="1">Multi-pass membrane protein</topology>
    </subcellularLocation>
</comment>
<comment type="caution">
    <text evidence="10">The sequence shown here is derived from an EMBL/GenBank/DDBJ whole genome shotgun (WGS) entry which is preliminary data.</text>
</comment>
<feature type="transmembrane region" description="Helical" evidence="8">
    <location>
        <begin position="24"/>
        <end position="50"/>
    </location>
</feature>
<evidence type="ECO:0000256" key="1">
    <source>
        <dbReference type="ARBA" id="ARBA00004141"/>
    </source>
</evidence>
<dbReference type="EMBL" id="CAIIXF020000010">
    <property type="protein sequence ID" value="CAH1797536.1"/>
    <property type="molecule type" value="Genomic_DNA"/>
</dbReference>
<keyword evidence="7" id="KW-0807">Transducer</keyword>
<evidence type="ECO:0000256" key="4">
    <source>
        <dbReference type="ARBA" id="ARBA00023040"/>
    </source>
</evidence>
<organism evidence="10 11">
    <name type="scientific">Owenia fusiformis</name>
    <name type="common">Polychaete worm</name>
    <dbReference type="NCBI Taxonomy" id="6347"/>
    <lineage>
        <taxon>Eukaryota</taxon>
        <taxon>Metazoa</taxon>
        <taxon>Spiralia</taxon>
        <taxon>Lophotrochozoa</taxon>
        <taxon>Annelida</taxon>
        <taxon>Polychaeta</taxon>
        <taxon>Sedentaria</taxon>
        <taxon>Canalipalpata</taxon>
        <taxon>Sabellida</taxon>
        <taxon>Oweniida</taxon>
        <taxon>Oweniidae</taxon>
        <taxon>Owenia</taxon>
    </lineage>
</organism>
<dbReference type="AlphaFoldDB" id="A0A8S4Q1F5"/>
<dbReference type="SUPFAM" id="SSF81321">
    <property type="entry name" value="Family A G protein-coupled receptor-like"/>
    <property type="match status" value="1"/>
</dbReference>
<keyword evidence="2 8" id="KW-0812">Transmembrane</keyword>
<feature type="domain" description="G-protein coupled receptors family 1 profile" evidence="9">
    <location>
        <begin position="1"/>
        <end position="228"/>
    </location>
</feature>
<accession>A0A8S4Q1F5</accession>
<sequence length="324" mass="36374">PAFLFDLISLHIKIPPVSLDWSKYYHYSLVLIDFFYTCSSFTFVIAMLVRYVGLCHRRNFQFLLTKRTIKAILFICYTLAFSLNFPEIFMSFKVVTVTSGNLSYHTVAVIDSGVHSLWIARILIAGTIPFIINTYCIIRLIIVLQQNKGRIKALFSNDLNSITRANRLAEQDSATKSLLINVFAYMILVIPNDVYGIYAFATGDDNNTIRSILWVFLLGNFCANFLINVTVHKKFRKSLKIICGIQLNAIHPQSSSNEERPIPSGSTKLRSTNPISVLKVDTSANAEILEVNVCDSDYCQPNVSMSAPNTRCTSSPIINVSLSA</sequence>
<dbReference type="PANTHER" id="PTHR24243:SF233">
    <property type="entry name" value="THYROTROPIN-RELEASING HORMONE RECEPTOR"/>
    <property type="match status" value="1"/>
</dbReference>
<dbReference type="PANTHER" id="PTHR24243">
    <property type="entry name" value="G-PROTEIN COUPLED RECEPTOR"/>
    <property type="match status" value="1"/>
</dbReference>
<evidence type="ECO:0000256" key="6">
    <source>
        <dbReference type="ARBA" id="ARBA00023170"/>
    </source>
</evidence>
<evidence type="ECO:0000259" key="9">
    <source>
        <dbReference type="PROSITE" id="PS50262"/>
    </source>
</evidence>
<evidence type="ECO:0000313" key="10">
    <source>
        <dbReference type="EMBL" id="CAH1797536.1"/>
    </source>
</evidence>
<reference evidence="10" key="1">
    <citation type="submission" date="2022-03" db="EMBL/GenBank/DDBJ databases">
        <authorList>
            <person name="Martin C."/>
        </authorList>
    </citation>
    <scope>NUCLEOTIDE SEQUENCE</scope>
</reference>
<keyword evidence="11" id="KW-1185">Reference proteome</keyword>
<evidence type="ECO:0000313" key="11">
    <source>
        <dbReference type="Proteomes" id="UP000749559"/>
    </source>
</evidence>
<evidence type="ECO:0000256" key="3">
    <source>
        <dbReference type="ARBA" id="ARBA00022989"/>
    </source>
</evidence>
<evidence type="ECO:0000256" key="7">
    <source>
        <dbReference type="ARBA" id="ARBA00023224"/>
    </source>
</evidence>
<dbReference type="InterPro" id="IPR000276">
    <property type="entry name" value="GPCR_Rhodpsn"/>
</dbReference>
<proteinExistence type="predicted"/>
<evidence type="ECO:0000256" key="2">
    <source>
        <dbReference type="ARBA" id="ARBA00022692"/>
    </source>
</evidence>
<dbReference type="Gene3D" id="1.20.1070.10">
    <property type="entry name" value="Rhodopsin 7-helix transmembrane proteins"/>
    <property type="match status" value="1"/>
</dbReference>
<feature type="transmembrane region" description="Helical" evidence="8">
    <location>
        <begin position="118"/>
        <end position="142"/>
    </location>
</feature>
<gene>
    <name evidence="10" type="ORF">OFUS_LOCUS21803</name>
</gene>
<protein>
    <recommendedName>
        <fullName evidence="9">G-protein coupled receptors family 1 profile domain-containing protein</fullName>
    </recommendedName>
</protein>
<dbReference type="Pfam" id="PF00001">
    <property type="entry name" value="7tm_1"/>
    <property type="match status" value="1"/>
</dbReference>
<feature type="transmembrane region" description="Helical" evidence="8">
    <location>
        <begin position="178"/>
        <end position="200"/>
    </location>
</feature>
<dbReference type="Proteomes" id="UP000749559">
    <property type="component" value="Unassembled WGS sequence"/>
</dbReference>
<dbReference type="PROSITE" id="PS50262">
    <property type="entry name" value="G_PROTEIN_RECEP_F1_2"/>
    <property type="match status" value="1"/>
</dbReference>
<keyword evidence="3 8" id="KW-1133">Transmembrane helix</keyword>